<dbReference type="SUPFAM" id="SSF55248">
    <property type="entry name" value="PCD-like"/>
    <property type="match status" value="1"/>
</dbReference>
<dbReference type="Proteomes" id="UP001497457">
    <property type="component" value="Unassembled WGS sequence"/>
</dbReference>
<evidence type="ECO:0000256" key="1">
    <source>
        <dbReference type="ARBA" id="ARBA00001554"/>
    </source>
</evidence>
<evidence type="ECO:0000313" key="6">
    <source>
        <dbReference type="Proteomes" id="UP001497457"/>
    </source>
</evidence>
<organism evidence="5 6">
    <name type="scientific">Urochloa decumbens</name>
    <dbReference type="NCBI Taxonomy" id="240449"/>
    <lineage>
        <taxon>Eukaryota</taxon>
        <taxon>Viridiplantae</taxon>
        <taxon>Streptophyta</taxon>
        <taxon>Embryophyta</taxon>
        <taxon>Tracheophyta</taxon>
        <taxon>Spermatophyta</taxon>
        <taxon>Magnoliopsida</taxon>
        <taxon>Liliopsida</taxon>
        <taxon>Poales</taxon>
        <taxon>Poaceae</taxon>
        <taxon>PACMAD clade</taxon>
        <taxon>Panicoideae</taxon>
        <taxon>Panicodae</taxon>
        <taxon>Paniceae</taxon>
        <taxon>Melinidinae</taxon>
        <taxon>Urochloa</taxon>
    </lineage>
</organism>
<dbReference type="GO" id="GO:0008124">
    <property type="term" value="F:4-alpha-hydroxytetrahydrobiopterin dehydratase activity"/>
    <property type="evidence" value="ECO:0007669"/>
    <property type="project" value="UniProtKB-EC"/>
</dbReference>
<dbReference type="InterPro" id="IPR036428">
    <property type="entry name" value="PCD_sf"/>
</dbReference>
<evidence type="ECO:0000313" key="5">
    <source>
        <dbReference type="EMBL" id="CAM0150977.1"/>
    </source>
</evidence>
<evidence type="ECO:0000256" key="2">
    <source>
        <dbReference type="ARBA" id="ARBA00006472"/>
    </source>
</evidence>
<dbReference type="EC" id="4.2.1.96" evidence="3"/>
<keyword evidence="6" id="KW-1185">Reference proteome</keyword>
<keyword evidence="4" id="KW-0456">Lyase</keyword>
<dbReference type="Gene3D" id="3.30.1360.20">
    <property type="entry name" value="Transcriptional coactivator/pterin dehydratase"/>
    <property type="match status" value="1"/>
</dbReference>
<evidence type="ECO:0000256" key="3">
    <source>
        <dbReference type="ARBA" id="ARBA00013252"/>
    </source>
</evidence>
<dbReference type="AlphaFoldDB" id="A0ABC9H803"/>
<proteinExistence type="inferred from homology"/>
<accession>A0ABC9H803</accession>
<reference evidence="5" key="1">
    <citation type="submission" date="2024-10" db="EMBL/GenBank/DDBJ databases">
        <authorList>
            <person name="Ryan C."/>
        </authorList>
    </citation>
    <scope>NUCLEOTIDE SEQUENCE [LARGE SCALE GENOMIC DNA]</scope>
</reference>
<comment type="caution">
    <text evidence="5">The sequence shown here is derived from an EMBL/GenBank/DDBJ whole genome shotgun (WGS) entry which is preliminary data.</text>
</comment>
<sequence length="272" mass="28820">MLKRGRGQQGGAIKGSSGFSKIKIKGSSGLAGVWLSVIQSTNPIPCARQLPYPSKSMALSLSVATPVAAAAAAATTTTRPSFLRSPPASPLRRGRMSTVVAMADILGDFGARDPFPEEIESKFGEKVLGNVDTLHQILIPTLSALSLARLPLQPGAEALSLDDARGLLLKVVGWRLVLSGDDEQQRPARLQCVWKVRDEACGRELIARIGAALDGAAHAPAALEFEAPNEVRAELSTPSADGDCLTVNDFIVAARIDKVKTLDLIPKKRVWA</sequence>
<dbReference type="EMBL" id="CAXIPR030004173">
    <property type="protein sequence ID" value="CAM0150977.1"/>
    <property type="molecule type" value="Genomic_DNA"/>
</dbReference>
<dbReference type="Pfam" id="PF01329">
    <property type="entry name" value="Pterin_4a"/>
    <property type="match status" value="1"/>
</dbReference>
<dbReference type="InterPro" id="IPR001533">
    <property type="entry name" value="Pterin_deHydtase"/>
</dbReference>
<name>A0ABC9H803_9POAL</name>
<gene>
    <name evidence="5" type="ORF">URODEC1_LOCUS124011</name>
</gene>
<dbReference type="PANTHER" id="PTHR12599">
    <property type="entry name" value="PTERIN-4-ALPHA-CARBINOLAMINE DEHYDRATASE"/>
    <property type="match status" value="1"/>
</dbReference>
<evidence type="ECO:0000256" key="4">
    <source>
        <dbReference type="ARBA" id="ARBA00023239"/>
    </source>
</evidence>
<dbReference type="PANTHER" id="PTHR12599:SF8">
    <property type="entry name" value="PTERIN-4-ALPHA-CARBINOLAMINE DEHYDRATASE, CHLOROPLASTIC-RELATED"/>
    <property type="match status" value="1"/>
</dbReference>
<protein>
    <recommendedName>
        <fullName evidence="3">4a-hydroxytetrahydrobiopterin dehydratase</fullName>
        <ecNumber evidence="3">4.2.1.96</ecNumber>
    </recommendedName>
</protein>
<comment type="catalytic activity">
    <reaction evidence="1">
        <text>(4aS,6R)-4a-hydroxy-L-erythro-5,6,7,8-tetrahydrobiopterin = (6R)-L-erythro-6,7-dihydrobiopterin + H2O</text>
        <dbReference type="Rhea" id="RHEA:11920"/>
        <dbReference type="ChEBI" id="CHEBI:15377"/>
        <dbReference type="ChEBI" id="CHEBI:15642"/>
        <dbReference type="ChEBI" id="CHEBI:43120"/>
        <dbReference type="EC" id="4.2.1.96"/>
    </reaction>
</comment>
<comment type="similarity">
    <text evidence="2">Belongs to the pterin-4-alpha-carbinolamine dehydratase family.</text>
</comment>